<dbReference type="GO" id="GO:0003677">
    <property type="term" value="F:DNA binding"/>
    <property type="evidence" value="ECO:0007669"/>
    <property type="project" value="InterPro"/>
</dbReference>
<dbReference type="Proteomes" id="UP000011944">
    <property type="component" value="Unassembled WGS sequence"/>
</dbReference>
<dbReference type="PANTHER" id="PTHR30461:SF19">
    <property type="entry name" value="SITE-SPECIFIC RECOMBINASE RESOLVASE FAMILY"/>
    <property type="match status" value="1"/>
</dbReference>
<protein>
    <submittedName>
        <fullName evidence="2">Putative resolvase</fullName>
    </submittedName>
</protein>
<dbReference type="SMART" id="SM00857">
    <property type="entry name" value="Resolvase"/>
    <property type="match status" value="1"/>
</dbReference>
<dbReference type="Pfam" id="PF00239">
    <property type="entry name" value="Resolvase"/>
    <property type="match status" value="1"/>
</dbReference>
<evidence type="ECO:0000313" key="2">
    <source>
        <dbReference type="EMBL" id="EKN43055.1"/>
    </source>
</evidence>
<organism evidence="2 3">
    <name type="scientific">Clostridium botulinum CFSAN001627</name>
    <dbReference type="NCBI Taxonomy" id="1232189"/>
    <lineage>
        <taxon>Bacteria</taxon>
        <taxon>Bacillati</taxon>
        <taxon>Bacillota</taxon>
        <taxon>Clostridia</taxon>
        <taxon>Eubacteriales</taxon>
        <taxon>Clostridiaceae</taxon>
        <taxon>Clostridium</taxon>
    </lineage>
</organism>
<name>M1ZZL1_CLOBO</name>
<dbReference type="InterPro" id="IPR036162">
    <property type="entry name" value="Resolvase-like_N_sf"/>
</dbReference>
<reference evidence="2 3" key="2">
    <citation type="submission" date="2013-03" db="EMBL/GenBank/DDBJ databases">
        <title>Diversity in Clostridium botulinum.</title>
        <authorList>
            <person name="Timme R.E."/>
            <person name="Allard M."/>
            <person name="Luo Y."/>
            <person name="Strain E."/>
            <person name="Gonzalez-Escalona N."/>
            <person name="Brown E."/>
        </authorList>
    </citation>
    <scope>NUCLEOTIDE SEQUENCE [LARGE SCALE GENOMIC DNA]</scope>
    <source>
        <strain evidence="2 3">CFSAN001627</strain>
    </source>
</reference>
<accession>M1ZZL1</accession>
<gene>
    <name evidence="2" type="ORF">CFSAN001627_02990</name>
</gene>
<reference evidence="2 3" key="1">
    <citation type="submission" date="2012-10" db="EMBL/GenBank/DDBJ databases">
        <authorList>
            <person name="Strain E.A."/>
            <person name="Brown E."/>
            <person name="Allard M.W."/>
            <person name="Gonzalez-Escalona N."/>
            <person name="Timme R."/>
        </authorList>
    </citation>
    <scope>NUCLEOTIDE SEQUENCE [LARGE SCALE GENOMIC DNA]</scope>
    <source>
        <strain evidence="2 3">CFSAN001627</strain>
    </source>
</reference>
<comment type="caution">
    <text evidence="2">The sequence shown here is derived from an EMBL/GenBank/DDBJ whole genome shotgun (WGS) entry which is preliminary data.</text>
</comment>
<dbReference type="EMBL" id="AMXI01000174">
    <property type="protein sequence ID" value="EKN43055.1"/>
    <property type="molecule type" value="Genomic_DNA"/>
</dbReference>
<dbReference type="CDD" id="cd03768">
    <property type="entry name" value="SR_ResInv"/>
    <property type="match status" value="1"/>
</dbReference>
<dbReference type="PROSITE" id="PS51736">
    <property type="entry name" value="RECOMBINASES_3"/>
    <property type="match status" value="1"/>
</dbReference>
<evidence type="ECO:0000313" key="3">
    <source>
        <dbReference type="Proteomes" id="UP000011944"/>
    </source>
</evidence>
<feature type="non-terminal residue" evidence="2">
    <location>
        <position position="222"/>
    </location>
</feature>
<dbReference type="Gene3D" id="3.40.50.1390">
    <property type="entry name" value="Resolvase, N-terminal catalytic domain"/>
    <property type="match status" value="1"/>
</dbReference>
<evidence type="ECO:0000259" key="1">
    <source>
        <dbReference type="PROSITE" id="PS51736"/>
    </source>
</evidence>
<dbReference type="AlphaFoldDB" id="M1ZZL1"/>
<dbReference type="InterPro" id="IPR050639">
    <property type="entry name" value="SSR_resolvase"/>
</dbReference>
<dbReference type="SUPFAM" id="SSF53041">
    <property type="entry name" value="Resolvase-like"/>
    <property type="match status" value="1"/>
</dbReference>
<dbReference type="InterPro" id="IPR006119">
    <property type="entry name" value="Resolv_N"/>
</dbReference>
<dbReference type="GO" id="GO:0000150">
    <property type="term" value="F:DNA strand exchange activity"/>
    <property type="evidence" value="ECO:0007669"/>
    <property type="project" value="InterPro"/>
</dbReference>
<feature type="domain" description="Resolvase/invertase-type recombinase catalytic" evidence="1">
    <location>
        <begin position="3"/>
        <end position="167"/>
    </location>
</feature>
<dbReference type="PANTHER" id="PTHR30461">
    <property type="entry name" value="DNA-INVERTASE FROM LAMBDOID PROPHAGE"/>
    <property type="match status" value="1"/>
</dbReference>
<sequence>MNKIYGYCRISTNKQSIERQQRNILALYPKTLIINEVFTGTKIYERKEFNKLLKIVKQGDTIVFDSVSRMSRDAEEGFKLYEELFNKGIELVFLKEQHINTETYKKALTNNIEMTGTNVDFILEGVNKYLLSLAKEQIKIAFNQAEKEVKDLHQRTREGIETARLNGKQIGQKQGTRLVTKKSISAKEDIIKYSKDFKGTLKDTEVIKLTGLARNTYYKYKK</sequence>
<proteinExistence type="predicted"/>